<keyword evidence="1" id="KW-0472">Membrane</keyword>
<feature type="transmembrane region" description="Helical" evidence="1">
    <location>
        <begin position="9"/>
        <end position="27"/>
    </location>
</feature>
<dbReference type="RefSeq" id="WP_338753243.1">
    <property type="nucleotide sequence ID" value="NZ_CP147404.1"/>
</dbReference>
<keyword evidence="4" id="KW-1185">Reference proteome</keyword>
<gene>
    <name evidence="3" type="ORF">WDJ61_03680</name>
</gene>
<reference evidence="3 4" key="1">
    <citation type="submission" date="2024-02" db="EMBL/GenBank/DDBJ databases">
        <title>Seven novel Bacillus-like species.</title>
        <authorList>
            <person name="Liu G."/>
        </authorList>
    </citation>
    <scope>NUCLEOTIDE SEQUENCE [LARGE SCALE GENOMIC DNA]</scope>
    <source>
        <strain evidence="3 4">FJAT-52991</strain>
    </source>
</reference>
<dbReference type="InterPro" id="IPR018677">
    <property type="entry name" value="DUF2157"/>
</dbReference>
<feature type="transmembrane region" description="Helical" evidence="1">
    <location>
        <begin position="532"/>
        <end position="552"/>
    </location>
</feature>
<dbReference type="Pfam" id="PF09925">
    <property type="entry name" value="DUF2157"/>
    <property type="match status" value="1"/>
</dbReference>
<accession>A0ABZ2N7Q0</accession>
<feature type="transmembrane region" description="Helical" evidence="1">
    <location>
        <begin position="304"/>
        <end position="329"/>
    </location>
</feature>
<keyword evidence="1" id="KW-1133">Transmembrane helix</keyword>
<dbReference type="InterPro" id="IPR025833">
    <property type="entry name" value="GDYXXLXY"/>
</dbReference>
<feature type="transmembrane region" description="Helical" evidence="1">
    <location>
        <begin position="481"/>
        <end position="501"/>
    </location>
</feature>
<feature type="transmembrane region" description="Helical" evidence="1">
    <location>
        <begin position="201"/>
        <end position="223"/>
    </location>
</feature>
<evidence type="ECO:0000313" key="4">
    <source>
        <dbReference type="Proteomes" id="UP001387364"/>
    </source>
</evidence>
<feature type="transmembrane region" description="Helical" evidence="1">
    <location>
        <begin position="384"/>
        <end position="401"/>
    </location>
</feature>
<feature type="transmembrane region" description="Helical" evidence="1">
    <location>
        <begin position="572"/>
        <end position="588"/>
    </location>
</feature>
<name>A0ABZ2N7Q0_9BACI</name>
<feature type="transmembrane region" description="Helical" evidence="1">
    <location>
        <begin position="434"/>
        <end position="451"/>
    </location>
</feature>
<sequence>MIFNKRGDIPYLLGLVFLLAGVIYFFASNWPMLDRPVKIVLSLALIVVSYAASALYKRSRTFQYLSNWWLFAAAIAFGVSVALIGQMYNSHADSYLLFFIWLIPVLALAVLTKYEPFYWLSLLLFELTIWQKIHPTGMWLDYSDWEELGIYVGLIFLHLGLFFLLKKVGREKLAFVTLIITQYCAVFLLNKHSLYDIFTEFRSTSLLFVLFHVVYIALIILFWRKFERERKQHPVEMAVHLLFFGFYVVYNVFFIFLIMFGEALFYIGFLLLIALFAFSIYFLQKLKKNAEETDQKWSRYTYQFFVGILSFLGTIVALASLSSFIFLAFGLMDEMKYGFLFLGIICISGGLAVKKTSFIVVRLTLQVTGMIFLFPFAFMMNETWTFWLIVIVFAVMTMVLFQKKDSLLYYFALNVGVIVAITMTITTYGLNWQWLHVSLLVLGLLNAAVFFKFKKTPLGLLSYLLSLVHFLYLTFSDDLSIILAVIYHLVFIAYLSIHLFQPRIESRMYRWSTWVALSAFLIWKYYEYVWDLLHKSLALFILSAIFFLLFLIWGRKHTEKFRNILEWRWKPVIAIFVLQLAFIGFTSWQKEQLLQHGQLVALKLEPLDPRSLLQGDYVQLNYEMHTKFFDKQDPLEGKVHVILEKSTDSVLVNGKQVPIYKPKTFVSANQPAVVNEEKVTLQGKSKYGTLDLGIEHFFIPENTGQKWEDKNYALVRVSKNGDAILETLVKK</sequence>
<feature type="transmembrane region" description="Helical" evidence="1">
    <location>
        <begin position="94"/>
        <end position="112"/>
    </location>
</feature>
<dbReference type="Pfam" id="PF14345">
    <property type="entry name" value="GDYXXLXY"/>
    <property type="match status" value="1"/>
</dbReference>
<feature type="transmembrane region" description="Helical" evidence="1">
    <location>
        <begin position="172"/>
        <end position="189"/>
    </location>
</feature>
<dbReference type="EMBL" id="CP147404">
    <property type="protein sequence ID" value="WXB93761.1"/>
    <property type="molecule type" value="Genomic_DNA"/>
</dbReference>
<feature type="transmembrane region" description="Helical" evidence="1">
    <location>
        <begin position="458"/>
        <end position="475"/>
    </location>
</feature>
<feature type="transmembrane region" description="Helical" evidence="1">
    <location>
        <begin position="408"/>
        <end position="428"/>
    </location>
</feature>
<protein>
    <submittedName>
        <fullName evidence="3">GDYXXLXY domain-containing protein</fullName>
    </submittedName>
</protein>
<evidence type="ECO:0000256" key="1">
    <source>
        <dbReference type="SAM" id="Phobius"/>
    </source>
</evidence>
<feature type="transmembrane region" description="Helical" evidence="1">
    <location>
        <begin position="335"/>
        <end position="353"/>
    </location>
</feature>
<feature type="transmembrane region" description="Helical" evidence="1">
    <location>
        <begin position="508"/>
        <end position="526"/>
    </location>
</feature>
<feature type="transmembrane region" description="Helical" evidence="1">
    <location>
        <begin position="360"/>
        <end position="378"/>
    </location>
</feature>
<proteinExistence type="predicted"/>
<evidence type="ECO:0000313" key="3">
    <source>
        <dbReference type="EMBL" id="WXB93761.1"/>
    </source>
</evidence>
<feature type="transmembrane region" description="Helical" evidence="1">
    <location>
        <begin position="39"/>
        <end position="56"/>
    </location>
</feature>
<keyword evidence="1" id="KW-0812">Transmembrane</keyword>
<feature type="transmembrane region" description="Helical" evidence="1">
    <location>
        <begin position="68"/>
        <end position="88"/>
    </location>
</feature>
<dbReference type="Proteomes" id="UP001387364">
    <property type="component" value="Chromosome"/>
</dbReference>
<organism evidence="3 4">
    <name type="scientific">Bacillus kandeliae</name>
    <dbReference type="NCBI Taxonomy" id="3129297"/>
    <lineage>
        <taxon>Bacteria</taxon>
        <taxon>Bacillati</taxon>
        <taxon>Bacillota</taxon>
        <taxon>Bacilli</taxon>
        <taxon>Bacillales</taxon>
        <taxon>Bacillaceae</taxon>
        <taxon>Bacillus</taxon>
    </lineage>
</organism>
<evidence type="ECO:0000259" key="2">
    <source>
        <dbReference type="Pfam" id="PF09925"/>
    </source>
</evidence>
<feature type="domain" description="DUF2157" evidence="2">
    <location>
        <begin position="12"/>
        <end position="114"/>
    </location>
</feature>
<feature type="transmembrane region" description="Helical" evidence="1">
    <location>
        <begin position="264"/>
        <end position="283"/>
    </location>
</feature>
<feature type="transmembrane region" description="Helical" evidence="1">
    <location>
        <begin position="148"/>
        <end position="165"/>
    </location>
</feature>
<feature type="transmembrane region" description="Helical" evidence="1">
    <location>
        <begin position="235"/>
        <end position="258"/>
    </location>
</feature>